<dbReference type="Proteomes" id="UP000324611">
    <property type="component" value="Unassembled WGS sequence"/>
</dbReference>
<evidence type="ECO:0000313" key="3">
    <source>
        <dbReference type="Proteomes" id="UP000324611"/>
    </source>
</evidence>
<feature type="compositionally biased region" description="Polar residues" evidence="1">
    <location>
        <begin position="29"/>
        <end position="41"/>
    </location>
</feature>
<name>A0A5B2VW37_9BACT</name>
<dbReference type="EMBL" id="VUOC01000002">
    <property type="protein sequence ID" value="KAA2243521.1"/>
    <property type="molecule type" value="Genomic_DNA"/>
</dbReference>
<comment type="caution">
    <text evidence="2">The sequence shown here is derived from an EMBL/GenBank/DDBJ whole genome shotgun (WGS) entry which is preliminary data.</text>
</comment>
<dbReference type="RefSeq" id="WP_149838396.1">
    <property type="nucleotide sequence ID" value="NZ_VUOC01000002.1"/>
</dbReference>
<accession>A0A5B2VW37</accession>
<proteinExistence type="predicted"/>
<reference evidence="2 3" key="1">
    <citation type="submission" date="2019-09" db="EMBL/GenBank/DDBJ databases">
        <title>Chitinophaga ginsengihumi sp. nov., isolated from soil of ginseng rhizosphere.</title>
        <authorList>
            <person name="Lee J."/>
        </authorList>
    </citation>
    <scope>NUCLEOTIDE SEQUENCE [LARGE SCALE GENOMIC DNA]</scope>
    <source>
        <strain evidence="2 3">BN140078</strain>
    </source>
</reference>
<evidence type="ECO:0000313" key="2">
    <source>
        <dbReference type="EMBL" id="KAA2243521.1"/>
    </source>
</evidence>
<evidence type="ECO:0000256" key="1">
    <source>
        <dbReference type="SAM" id="MobiDB-lite"/>
    </source>
</evidence>
<feature type="compositionally biased region" description="Low complexity" evidence="1">
    <location>
        <begin position="46"/>
        <end position="59"/>
    </location>
</feature>
<gene>
    <name evidence="2" type="ORF">F0L74_13595</name>
</gene>
<protein>
    <submittedName>
        <fullName evidence="2">Uncharacterized protein</fullName>
    </submittedName>
</protein>
<sequence>MKKTNVPSQSLMLVLDKEIVSKADPRTIENINPDKNANASNRIEDTSFPTTSPTTIIIQ</sequence>
<reference evidence="2 3" key="2">
    <citation type="submission" date="2019-09" db="EMBL/GenBank/DDBJ databases">
        <authorList>
            <person name="Jin C."/>
        </authorList>
    </citation>
    <scope>NUCLEOTIDE SEQUENCE [LARGE SCALE GENOMIC DNA]</scope>
    <source>
        <strain evidence="2 3">BN140078</strain>
    </source>
</reference>
<keyword evidence="3" id="KW-1185">Reference proteome</keyword>
<feature type="region of interest" description="Disordered" evidence="1">
    <location>
        <begin position="26"/>
        <end position="59"/>
    </location>
</feature>
<dbReference type="AlphaFoldDB" id="A0A5B2VW37"/>
<organism evidence="2 3">
    <name type="scientific">Chitinophaga agrisoli</name>
    <dbReference type="NCBI Taxonomy" id="2607653"/>
    <lineage>
        <taxon>Bacteria</taxon>
        <taxon>Pseudomonadati</taxon>
        <taxon>Bacteroidota</taxon>
        <taxon>Chitinophagia</taxon>
        <taxon>Chitinophagales</taxon>
        <taxon>Chitinophagaceae</taxon>
        <taxon>Chitinophaga</taxon>
    </lineage>
</organism>